<accession>A0A0C3CJV5</accession>
<gene>
    <name evidence="1" type="ORF">PILCRDRAFT_812818</name>
</gene>
<protein>
    <submittedName>
        <fullName evidence="1">Uncharacterized protein</fullName>
    </submittedName>
</protein>
<reference evidence="2" key="2">
    <citation type="submission" date="2015-01" db="EMBL/GenBank/DDBJ databases">
        <title>Evolutionary Origins and Diversification of the Mycorrhizal Mutualists.</title>
        <authorList>
            <consortium name="DOE Joint Genome Institute"/>
            <consortium name="Mycorrhizal Genomics Consortium"/>
            <person name="Kohler A."/>
            <person name="Kuo A."/>
            <person name="Nagy L.G."/>
            <person name="Floudas D."/>
            <person name="Copeland A."/>
            <person name="Barry K.W."/>
            <person name="Cichocki N."/>
            <person name="Veneault-Fourrey C."/>
            <person name="LaButti K."/>
            <person name="Lindquist E.A."/>
            <person name="Lipzen A."/>
            <person name="Lundell T."/>
            <person name="Morin E."/>
            <person name="Murat C."/>
            <person name="Riley R."/>
            <person name="Ohm R."/>
            <person name="Sun H."/>
            <person name="Tunlid A."/>
            <person name="Henrissat B."/>
            <person name="Grigoriev I.V."/>
            <person name="Hibbett D.S."/>
            <person name="Martin F."/>
        </authorList>
    </citation>
    <scope>NUCLEOTIDE SEQUENCE [LARGE SCALE GENOMIC DNA]</scope>
    <source>
        <strain evidence="2">F 1598</strain>
    </source>
</reference>
<name>A0A0C3CJV5_PILCF</name>
<organism evidence="1 2">
    <name type="scientific">Piloderma croceum (strain F 1598)</name>
    <dbReference type="NCBI Taxonomy" id="765440"/>
    <lineage>
        <taxon>Eukaryota</taxon>
        <taxon>Fungi</taxon>
        <taxon>Dikarya</taxon>
        <taxon>Basidiomycota</taxon>
        <taxon>Agaricomycotina</taxon>
        <taxon>Agaricomycetes</taxon>
        <taxon>Agaricomycetidae</taxon>
        <taxon>Atheliales</taxon>
        <taxon>Atheliaceae</taxon>
        <taxon>Piloderma</taxon>
    </lineage>
</organism>
<dbReference type="InParanoid" id="A0A0C3CJV5"/>
<dbReference type="Proteomes" id="UP000054166">
    <property type="component" value="Unassembled WGS sequence"/>
</dbReference>
<reference evidence="1 2" key="1">
    <citation type="submission" date="2014-04" db="EMBL/GenBank/DDBJ databases">
        <authorList>
            <consortium name="DOE Joint Genome Institute"/>
            <person name="Kuo A."/>
            <person name="Tarkka M."/>
            <person name="Buscot F."/>
            <person name="Kohler A."/>
            <person name="Nagy L.G."/>
            <person name="Floudas D."/>
            <person name="Copeland A."/>
            <person name="Barry K.W."/>
            <person name="Cichocki N."/>
            <person name="Veneault-Fourrey C."/>
            <person name="LaButti K."/>
            <person name="Lindquist E.A."/>
            <person name="Lipzen A."/>
            <person name="Lundell T."/>
            <person name="Morin E."/>
            <person name="Murat C."/>
            <person name="Sun H."/>
            <person name="Tunlid A."/>
            <person name="Henrissat B."/>
            <person name="Grigoriev I.V."/>
            <person name="Hibbett D.S."/>
            <person name="Martin F."/>
            <person name="Nordberg H.P."/>
            <person name="Cantor M.N."/>
            <person name="Hua S.X."/>
        </authorList>
    </citation>
    <scope>NUCLEOTIDE SEQUENCE [LARGE SCALE GENOMIC DNA]</scope>
    <source>
        <strain evidence="1 2">F 1598</strain>
    </source>
</reference>
<keyword evidence="2" id="KW-1185">Reference proteome</keyword>
<dbReference type="AlphaFoldDB" id="A0A0C3CJV5"/>
<dbReference type="HOGENOM" id="CLU_2655340_0_0_1"/>
<sequence length="76" mass="8488">MTGHPGATTISFRGCTLSQRHSGNRSKLSTNRCLSRTPGEEACIRLVQQVSDTFWFVVLVVRPIEAKVLKHDYLVS</sequence>
<proteinExistence type="predicted"/>
<evidence type="ECO:0000313" key="1">
    <source>
        <dbReference type="EMBL" id="KIM90017.1"/>
    </source>
</evidence>
<evidence type="ECO:0000313" key="2">
    <source>
        <dbReference type="Proteomes" id="UP000054166"/>
    </source>
</evidence>
<dbReference type="EMBL" id="KN832974">
    <property type="protein sequence ID" value="KIM90017.1"/>
    <property type="molecule type" value="Genomic_DNA"/>
</dbReference>